<dbReference type="Gene3D" id="2.20.200.10">
    <property type="entry name" value="Outer membrane efflux proteins (OEP)"/>
    <property type="match status" value="1"/>
</dbReference>
<sequence>MTASFASRPTKRAMLLGAICTPFLSGCFMVGPNYHRPHAVISAHFKEAPQPPPGWTTAQPAMAEANKGKWWEIYNDPTLNQLEDQVALNNQNLKGYEAQFRRAEALIDSIRAQLFPTLSGSFSFQRIARGGDSTSASSGTLVRYSSQVTENTWNTGPTANWDLDLWGKIRRQIQEQVTATQATAAEVANMRLSYQAQLANDYFELRYQDSLRKLYARNVIYYRHAYDIVENQLKAGVADPATALQQRYVLESAEASETNAGVLRAQYEHAIAVLIGRAPADLSIPEGDLTDRLPPVPVTVPSTLLQRRPDIAQAEREMEEYNAEIGYEIAAFYPDVSVSAQYGYSGNPLQTLIQAATRYWSLGASSTETLFSGGSRTAAVREARADYDNSVANYRQTVLTALQGVEDNFSNLRILRQQYGQQLAAVTTSQEAVRVAMNEYLAGTQVYTTVINAEQSALQYEQTALQIREQLALSHVDLIENLGGGWDVSQLPSKASLQTNNPFLPEFLQKTKE</sequence>
<evidence type="ECO:0000313" key="3">
    <source>
        <dbReference type="EMBL" id="AQS87583.1"/>
    </source>
</evidence>
<comment type="subcellular location">
    <subcellularLocation>
        <location evidence="2">Cell membrane</location>
        <topology evidence="2">Lipid-anchor</topology>
    </subcellularLocation>
</comment>
<dbReference type="InterPro" id="IPR003423">
    <property type="entry name" value="OMP_efflux"/>
</dbReference>
<dbReference type="EMBL" id="CP014691">
    <property type="protein sequence ID" value="AQS87583.1"/>
    <property type="molecule type" value="Genomic_DNA"/>
</dbReference>
<dbReference type="RefSeq" id="WP_077806570.1">
    <property type="nucleotide sequence ID" value="NZ_BJXS01000002.1"/>
</dbReference>
<dbReference type="KEGG" id="nch:A0U93_06150"/>
<dbReference type="InterPro" id="IPR010131">
    <property type="entry name" value="MdtP/NodT-like"/>
</dbReference>
<dbReference type="AlphaFoldDB" id="A0A1U9KP98"/>
<evidence type="ECO:0000256" key="1">
    <source>
        <dbReference type="ARBA" id="ARBA00007613"/>
    </source>
</evidence>
<keyword evidence="4" id="KW-1185">Reference proteome</keyword>
<dbReference type="GO" id="GO:0005886">
    <property type="term" value="C:plasma membrane"/>
    <property type="evidence" value="ECO:0007669"/>
    <property type="project" value="UniProtKB-SubCell"/>
</dbReference>
<dbReference type="OrthoDB" id="9783100at2"/>
<dbReference type="SUPFAM" id="SSF56954">
    <property type="entry name" value="Outer membrane efflux proteins (OEP)"/>
    <property type="match status" value="1"/>
</dbReference>
<dbReference type="PANTHER" id="PTHR30203:SF33">
    <property type="entry name" value="BLR4455 PROTEIN"/>
    <property type="match status" value="1"/>
</dbReference>
<keyword evidence="2" id="KW-0564">Palmitate</keyword>
<dbReference type="STRING" id="320497.A0U93_06150"/>
<dbReference type="Gene3D" id="1.20.1600.10">
    <property type="entry name" value="Outer membrane efflux proteins (OEP)"/>
    <property type="match status" value="1"/>
</dbReference>
<reference evidence="3 4" key="1">
    <citation type="submission" date="2016-03" db="EMBL/GenBank/DDBJ databases">
        <title>Acetic acid bacteria sequencing.</title>
        <authorList>
            <person name="Brandt J."/>
            <person name="Jakob F."/>
            <person name="Vogel R.F."/>
        </authorList>
    </citation>
    <scope>NUCLEOTIDE SEQUENCE [LARGE SCALE GENOMIC DNA]</scope>
    <source>
        <strain evidence="3 4">NBRC 101099</strain>
    </source>
</reference>
<accession>A0A1U9KP98</accession>
<name>A0A1U9KP98_9PROT</name>
<evidence type="ECO:0000313" key="4">
    <source>
        <dbReference type="Proteomes" id="UP000188604"/>
    </source>
</evidence>
<dbReference type="GO" id="GO:0015562">
    <property type="term" value="F:efflux transmembrane transporter activity"/>
    <property type="evidence" value="ECO:0007669"/>
    <property type="project" value="InterPro"/>
</dbReference>
<organism evidence="3 4">
    <name type="scientific">Neoasaia chiangmaiensis</name>
    <dbReference type="NCBI Taxonomy" id="320497"/>
    <lineage>
        <taxon>Bacteria</taxon>
        <taxon>Pseudomonadati</taxon>
        <taxon>Pseudomonadota</taxon>
        <taxon>Alphaproteobacteria</taxon>
        <taxon>Acetobacterales</taxon>
        <taxon>Acetobacteraceae</taxon>
        <taxon>Neoasaia</taxon>
    </lineage>
</organism>
<keyword evidence="2" id="KW-0812">Transmembrane</keyword>
<evidence type="ECO:0000256" key="2">
    <source>
        <dbReference type="RuleBase" id="RU362097"/>
    </source>
</evidence>
<dbReference type="Pfam" id="PF02321">
    <property type="entry name" value="OEP"/>
    <property type="match status" value="2"/>
</dbReference>
<keyword evidence="2" id="KW-1134">Transmembrane beta strand</keyword>
<keyword evidence="2" id="KW-0449">Lipoprotein</keyword>
<keyword evidence="2" id="KW-0472">Membrane</keyword>
<comment type="similarity">
    <text evidence="1 2">Belongs to the outer membrane factor (OMF) (TC 1.B.17) family.</text>
</comment>
<protein>
    <submittedName>
        <fullName evidence="3">Secretion protein</fullName>
    </submittedName>
</protein>
<dbReference type="PANTHER" id="PTHR30203">
    <property type="entry name" value="OUTER MEMBRANE CATION EFFLUX PROTEIN"/>
    <property type="match status" value="1"/>
</dbReference>
<dbReference type="NCBIfam" id="TIGR01845">
    <property type="entry name" value="outer_NodT"/>
    <property type="match status" value="1"/>
</dbReference>
<proteinExistence type="inferred from homology"/>
<gene>
    <name evidence="3" type="ORF">A0U93_06150</name>
</gene>
<dbReference type="Proteomes" id="UP000188604">
    <property type="component" value="Chromosome"/>
</dbReference>